<dbReference type="AlphaFoldDB" id="A0A1F7WQV7"/>
<comment type="caution">
    <text evidence="1">The sequence shown here is derived from an EMBL/GenBank/DDBJ whole genome shotgun (WGS) entry which is preliminary data.</text>
</comment>
<dbReference type="Proteomes" id="UP000178735">
    <property type="component" value="Unassembled WGS sequence"/>
</dbReference>
<reference evidence="1 2" key="1">
    <citation type="journal article" date="2016" name="Nat. Commun.">
        <title>Thousands of microbial genomes shed light on interconnected biogeochemical processes in an aquifer system.</title>
        <authorList>
            <person name="Anantharaman K."/>
            <person name="Brown C.T."/>
            <person name="Hug L.A."/>
            <person name="Sharon I."/>
            <person name="Castelle C.J."/>
            <person name="Probst A.J."/>
            <person name="Thomas B.C."/>
            <person name="Singh A."/>
            <person name="Wilkins M.J."/>
            <person name="Karaoz U."/>
            <person name="Brodie E.L."/>
            <person name="Williams K.H."/>
            <person name="Hubbard S.S."/>
            <person name="Banfield J.F."/>
        </authorList>
    </citation>
    <scope>NUCLEOTIDE SEQUENCE [LARGE SCALE GENOMIC DNA]</scope>
</reference>
<name>A0A1F7WQV7_9BACT</name>
<sequence length="465" mass="53499">MAAYKIIFPSNINYSCLCCGACCQKWEIPVGEEEAARFRETDWHSSFVSAAMPEPDLVRDGVYEPREEIKVELKKINYLNYHSSLKYNFKMRSDKQCIFLKKDNLCHMHAEKGFDYKAFTCKTFPVKLLYLPDNVVQVNYSFFCPGVYCDGKPEYDTAHIEKLIECDNDRTIAEPRLEFAEGTEIEYRDMLEINHFISDFLFDKDNASHLNDAGYTRDDELWNKYGSTLDFDKRMAVALYVVLFLSRLASKLRSEDPANYLEKFRGEISNKGVMKKLIEKCSDIYDASAAKNIGPLILMAFISLHQVGSREYSNFTKAFTILSNMFKCSTGWGSFCAPAHGFNFRMKMHSLIKFDSKNPELLAPVEKYISHCIFRKRSFYSSGLLKEYQYITLFYSLIKWYAKSYAVQRKDSAVSAEDVKKAVALIEKGYANHSLLLNILETNKNFAGIFGPIFGNYSLIKTVIG</sequence>
<evidence type="ECO:0000313" key="2">
    <source>
        <dbReference type="Proteomes" id="UP000178735"/>
    </source>
</evidence>
<evidence type="ECO:0000313" key="1">
    <source>
        <dbReference type="EMBL" id="OGM04947.1"/>
    </source>
</evidence>
<gene>
    <name evidence="1" type="ORF">A2008_01280</name>
</gene>
<evidence type="ECO:0008006" key="3">
    <source>
        <dbReference type="Google" id="ProtNLM"/>
    </source>
</evidence>
<dbReference type="Pfam" id="PF03692">
    <property type="entry name" value="CxxCxxCC"/>
    <property type="match status" value="1"/>
</dbReference>
<accession>A0A1F7WQV7</accession>
<proteinExistence type="predicted"/>
<dbReference type="InterPro" id="IPR005358">
    <property type="entry name" value="Puta_zinc/iron-chelating_dom"/>
</dbReference>
<protein>
    <recommendedName>
        <fullName evidence="3">Flagellin N-methylase</fullName>
    </recommendedName>
</protein>
<organism evidence="1 2">
    <name type="scientific">Candidatus Wallbacteria bacterium GWC2_49_35</name>
    <dbReference type="NCBI Taxonomy" id="1817813"/>
    <lineage>
        <taxon>Bacteria</taxon>
        <taxon>Candidatus Walliibacteriota</taxon>
    </lineage>
</organism>
<dbReference type="EMBL" id="MGFH01000130">
    <property type="protein sequence ID" value="OGM04947.1"/>
    <property type="molecule type" value="Genomic_DNA"/>
</dbReference>
<dbReference type="STRING" id="1817813.A2008_01280"/>